<evidence type="ECO:0000256" key="5">
    <source>
        <dbReference type="SAM" id="Phobius"/>
    </source>
</evidence>
<dbReference type="SUPFAM" id="SSF53850">
    <property type="entry name" value="Periplasmic binding protein-like II"/>
    <property type="match status" value="1"/>
</dbReference>
<keyword evidence="8" id="KW-1185">Reference proteome</keyword>
<evidence type="ECO:0000259" key="6">
    <source>
        <dbReference type="Pfam" id="PF00003"/>
    </source>
</evidence>
<sequence length="611" mass="71478">MIYTNLKIINVKSITLNAVGYASDATQQIYSFIIDDFNKYSYENNLNIEIKFNLISGDNSTSSYVDYGSLVEVLLKKKMINMIFIFMIMFIRQSLPITLEYSVLYSNMILLNKYNKTVPKTWNELLETGKYILNEEKKQNNTDLIGYNGLFNYDVEGICSINEFIYSYRNSVDSSFPDLTSQESIDALEMIKKLKNELSSDYDFKLNNDYAMLKLFDGNAIFIKFWIFPESAINNNYDEYSEKFRNCIYEFIYGNKTSIEVLKKADDITRIHYISINTNDSPIGLIFAIINSILIFIMVFSMIFLFFENFNPFFDFFSIDLWFLLNIGSILILCSIFTKYGTVTSFKCRLMTILFFFGLSLIYISISYKLIINFPVENNLSEWIKKHKTIYLFILIIVDIILNSLYFINEYDIENVVVTEGQNFQVCKTNYIFSKIMFRIEAGYHFLMILAILILSFMEWNLHKSMIDIRLIVYTVYADIILFIILLVLDIIKIKNYVSYFVIKTVVIMIFSISNYVLLYGLKLIVGILNKKDVKMTYIKSINKMFINNETTNTVIKSNQFNESSCISSINTSNSNDYYNNTQITSKNSDRKSTNKRTSIISKMIDYHYTT</sequence>
<comment type="caution">
    <text evidence="7">The sequence shown here is derived from an EMBL/GenBank/DDBJ whole genome shotgun (WGS) entry which is preliminary data.</text>
</comment>
<dbReference type="EMBL" id="MCFG01000310">
    <property type="protein sequence ID" value="ORX76240.1"/>
    <property type="molecule type" value="Genomic_DNA"/>
</dbReference>
<evidence type="ECO:0000313" key="7">
    <source>
        <dbReference type="EMBL" id="ORX76240.1"/>
    </source>
</evidence>
<feature type="transmembrane region" description="Helical" evidence="5">
    <location>
        <begin position="79"/>
        <end position="99"/>
    </location>
</feature>
<evidence type="ECO:0000256" key="4">
    <source>
        <dbReference type="ARBA" id="ARBA00023136"/>
    </source>
</evidence>
<dbReference type="STRING" id="1754192.A0A1Y1WRS0"/>
<feature type="transmembrane region" description="Helical" evidence="5">
    <location>
        <begin position="442"/>
        <end position="460"/>
    </location>
</feature>
<feature type="transmembrane region" description="Helical" evidence="5">
    <location>
        <begin position="389"/>
        <end position="408"/>
    </location>
</feature>
<organism evidence="7 8">
    <name type="scientific">Anaeromyces robustus</name>
    <dbReference type="NCBI Taxonomy" id="1754192"/>
    <lineage>
        <taxon>Eukaryota</taxon>
        <taxon>Fungi</taxon>
        <taxon>Fungi incertae sedis</taxon>
        <taxon>Chytridiomycota</taxon>
        <taxon>Chytridiomycota incertae sedis</taxon>
        <taxon>Neocallimastigomycetes</taxon>
        <taxon>Neocallimastigales</taxon>
        <taxon>Neocallimastigaceae</taxon>
        <taxon>Anaeromyces</taxon>
    </lineage>
</organism>
<dbReference type="GO" id="GO:0016020">
    <property type="term" value="C:membrane"/>
    <property type="evidence" value="ECO:0007669"/>
    <property type="project" value="UniProtKB-SubCell"/>
</dbReference>
<feature type="domain" description="G-protein coupled receptors family 3 profile" evidence="6">
    <location>
        <begin position="280"/>
        <end position="517"/>
    </location>
</feature>
<feature type="transmembrane region" description="Helical" evidence="5">
    <location>
        <begin position="283"/>
        <end position="307"/>
    </location>
</feature>
<evidence type="ECO:0000256" key="3">
    <source>
        <dbReference type="ARBA" id="ARBA00022989"/>
    </source>
</evidence>
<feature type="transmembrane region" description="Helical" evidence="5">
    <location>
        <begin position="498"/>
        <end position="522"/>
    </location>
</feature>
<reference evidence="7 8" key="1">
    <citation type="submission" date="2016-08" db="EMBL/GenBank/DDBJ databases">
        <title>A Parts List for Fungal Cellulosomes Revealed by Comparative Genomics.</title>
        <authorList>
            <consortium name="DOE Joint Genome Institute"/>
            <person name="Haitjema C.H."/>
            <person name="Gilmore S.P."/>
            <person name="Henske J.K."/>
            <person name="Solomon K.V."/>
            <person name="De Groot R."/>
            <person name="Kuo A."/>
            <person name="Mondo S.J."/>
            <person name="Salamov A.A."/>
            <person name="Labutti K."/>
            <person name="Zhao Z."/>
            <person name="Chiniquy J."/>
            <person name="Barry K."/>
            <person name="Brewer H.M."/>
            <person name="Purvine S.O."/>
            <person name="Wright A.T."/>
            <person name="Boxma B."/>
            <person name="Van Alen T."/>
            <person name="Hackstein J.H."/>
            <person name="Baker S.E."/>
            <person name="Grigoriev I.V."/>
            <person name="O'Malley M.A."/>
        </authorList>
    </citation>
    <scope>NUCLEOTIDE SEQUENCE [LARGE SCALE GENOMIC DNA]</scope>
    <source>
        <strain evidence="7 8">S4</strain>
    </source>
</reference>
<dbReference type="Pfam" id="PF00003">
    <property type="entry name" value="7tm_3"/>
    <property type="match status" value="1"/>
</dbReference>
<protein>
    <recommendedName>
        <fullName evidence="6">G-protein coupled receptors family 3 profile domain-containing protein</fullName>
    </recommendedName>
</protein>
<keyword evidence="4 5" id="KW-0472">Membrane</keyword>
<feature type="transmembrane region" description="Helical" evidence="5">
    <location>
        <begin position="319"/>
        <end position="338"/>
    </location>
</feature>
<keyword evidence="3 5" id="KW-1133">Transmembrane helix</keyword>
<dbReference type="Gene3D" id="3.40.190.10">
    <property type="entry name" value="Periplasmic binding protein-like II"/>
    <property type="match status" value="1"/>
</dbReference>
<accession>A0A1Y1WRS0</accession>
<evidence type="ECO:0000256" key="1">
    <source>
        <dbReference type="ARBA" id="ARBA00004141"/>
    </source>
</evidence>
<dbReference type="Proteomes" id="UP000193944">
    <property type="component" value="Unassembled WGS sequence"/>
</dbReference>
<feature type="transmembrane region" description="Helical" evidence="5">
    <location>
        <begin position="472"/>
        <end position="492"/>
    </location>
</feature>
<dbReference type="OrthoDB" id="2021138at2759"/>
<evidence type="ECO:0000256" key="2">
    <source>
        <dbReference type="ARBA" id="ARBA00022692"/>
    </source>
</evidence>
<keyword evidence="2 5" id="KW-0812">Transmembrane</keyword>
<feature type="transmembrane region" description="Helical" evidence="5">
    <location>
        <begin position="350"/>
        <end position="368"/>
    </location>
</feature>
<comment type="subcellular location">
    <subcellularLocation>
        <location evidence="1">Membrane</location>
        <topology evidence="1">Multi-pass membrane protein</topology>
    </subcellularLocation>
</comment>
<reference evidence="7 8" key="2">
    <citation type="submission" date="2016-08" db="EMBL/GenBank/DDBJ databases">
        <title>Pervasive Adenine N6-methylation of Active Genes in Fungi.</title>
        <authorList>
            <consortium name="DOE Joint Genome Institute"/>
            <person name="Mondo S.J."/>
            <person name="Dannebaum R.O."/>
            <person name="Kuo R.C."/>
            <person name="Labutti K."/>
            <person name="Haridas S."/>
            <person name="Kuo A."/>
            <person name="Salamov A."/>
            <person name="Ahrendt S.R."/>
            <person name="Lipzen A."/>
            <person name="Sullivan W."/>
            <person name="Andreopoulos W.B."/>
            <person name="Clum A."/>
            <person name="Lindquist E."/>
            <person name="Daum C."/>
            <person name="Ramamoorthy G.K."/>
            <person name="Gryganskyi A."/>
            <person name="Culley D."/>
            <person name="Magnuson J.K."/>
            <person name="James T.Y."/>
            <person name="O'Malley M.A."/>
            <person name="Stajich J.E."/>
            <person name="Spatafora J.W."/>
            <person name="Visel A."/>
            <person name="Grigoriev I.V."/>
        </authorList>
    </citation>
    <scope>NUCLEOTIDE SEQUENCE [LARGE SCALE GENOMIC DNA]</scope>
    <source>
        <strain evidence="7 8">S4</strain>
    </source>
</reference>
<proteinExistence type="predicted"/>
<name>A0A1Y1WRS0_9FUNG</name>
<dbReference type="GO" id="GO:0004930">
    <property type="term" value="F:G protein-coupled receptor activity"/>
    <property type="evidence" value="ECO:0007669"/>
    <property type="project" value="InterPro"/>
</dbReference>
<dbReference type="AlphaFoldDB" id="A0A1Y1WRS0"/>
<gene>
    <name evidence="7" type="ORF">BCR32DRAFT_304052</name>
</gene>
<evidence type="ECO:0000313" key="8">
    <source>
        <dbReference type="Proteomes" id="UP000193944"/>
    </source>
</evidence>
<dbReference type="InterPro" id="IPR017978">
    <property type="entry name" value="GPCR_3_C"/>
</dbReference>